<reference evidence="15 16" key="1">
    <citation type="submission" date="2022-03" db="EMBL/GenBank/DDBJ databases">
        <authorList>
            <person name="Koch H."/>
        </authorList>
    </citation>
    <scope>NUCLEOTIDE SEQUENCE [LARGE SCALE GENOMIC DNA]</scope>
    <source>
        <strain evidence="15 16">G1</strain>
    </source>
</reference>
<keyword evidence="16" id="KW-1185">Reference proteome</keyword>
<dbReference type="EMBL" id="OW150024">
    <property type="protein sequence ID" value="CAH2030493.1"/>
    <property type="molecule type" value="Genomic_DNA"/>
</dbReference>
<evidence type="ECO:0000256" key="8">
    <source>
        <dbReference type="ARBA" id="ARBA00022741"/>
    </source>
</evidence>
<evidence type="ECO:0000256" key="14">
    <source>
        <dbReference type="SAM" id="Phobius"/>
    </source>
</evidence>
<protein>
    <recommendedName>
        <fullName evidence="4 13">Tetraacyldisaccharide 4'-kinase</fullName>
        <ecNumber evidence="3 13">2.7.1.130</ecNumber>
    </recommendedName>
    <alternativeName>
        <fullName evidence="12 13">Lipid A 4'-kinase</fullName>
    </alternativeName>
</protein>
<evidence type="ECO:0000256" key="6">
    <source>
        <dbReference type="ARBA" id="ARBA00022556"/>
    </source>
</evidence>
<evidence type="ECO:0000256" key="2">
    <source>
        <dbReference type="ARBA" id="ARBA00004870"/>
    </source>
</evidence>
<keyword evidence="9 13" id="KW-0418">Kinase</keyword>
<dbReference type="InterPro" id="IPR003758">
    <property type="entry name" value="LpxK"/>
</dbReference>
<comment type="catalytic activity">
    <reaction evidence="13">
        <text>a lipid A disaccharide + ATP = a lipid IVA + ADP + H(+)</text>
        <dbReference type="Rhea" id="RHEA:67840"/>
        <dbReference type="ChEBI" id="CHEBI:15378"/>
        <dbReference type="ChEBI" id="CHEBI:30616"/>
        <dbReference type="ChEBI" id="CHEBI:176343"/>
        <dbReference type="ChEBI" id="CHEBI:176425"/>
        <dbReference type="ChEBI" id="CHEBI:456216"/>
        <dbReference type="EC" id="2.7.1.130"/>
    </reaction>
</comment>
<dbReference type="PANTHER" id="PTHR42724:SF1">
    <property type="entry name" value="TETRAACYLDISACCHARIDE 4'-KINASE, MITOCHONDRIAL-RELATED"/>
    <property type="match status" value="1"/>
</dbReference>
<keyword evidence="8 13" id="KW-0547">Nucleotide-binding</keyword>
<evidence type="ECO:0000313" key="15">
    <source>
        <dbReference type="EMBL" id="CAH2030493.1"/>
    </source>
</evidence>
<dbReference type="Pfam" id="PF02606">
    <property type="entry name" value="LpxK"/>
    <property type="match status" value="1"/>
</dbReference>
<keyword evidence="14" id="KW-0812">Transmembrane</keyword>
<evidence type="ECO:0000256" key="10">
    <source>
        <dbReference type="ARBA" id="ARBA00022840"/>
    </source>
</evidence>
<sequence length="353" mass="37850">MADGSNRSPGARLLTLVLLPVALLYGALLGLRPLFYRWRLFTTHRLPVPVISIGNITVGGTGKTPVTALVAKLLMDQGLKVAVLSRGYGGSLEGSCAVVSDGGSLLLTPQQCGDEPYLLARSLPGLSVVVGADRYRAGQLAVRQLSPDVFLLDDGFQHLRLYRDLNILLLDCRRPFGNGLSLPAGLLREPRGAAERADLLILTRCNDAAPAAALPDRPCCRSRHRLVSFHRLDNGTPLDVSLLAAARTVAFAGIADPAGFFSALEATGIRPIARLPLPDHEPYGGETLGLLEQMQQAAQAAWLLTTEKDAVKLLAVDEQLRSRIVAARLAVELEDAAPLTQALERVIQQCRLA</sequence>
<evidence type="ECO:0000256" key="7">
    <source>
        <dbReference type="ARBA" id="ARBA00022679"/>
    </source>
</evidence>
<accession>A0ABM9D6Z7</accession>
<keyword evidence="10 13" id="KW-0067">ATP-binding</keyword>
<name>A0ABM9D6Z7_9BACT</name>
<keyword evidence="6 13" id="KW-0441">Lipid A biosynthesis</keyword>
<evidence type="ECO:0000256" key="1">
    <source>
        <dbReference type="ARBA" id="ARBA00002274"/>
    </source>
</evidence>
<dbReference type="HAMAP" id="MF_00409">
    <property type="entry name" value="LpxK"/>
    <property type="match status" value="1"/>
</dbReference>
<evidence type="ECO:0000256" key="3">
    <source>
        <dbReference type="ARBA" id="ARBA00012071"/>
    </source>
</evidence>
<comment type="function">
    <text evidence="1 13">Transfers the gamma-phosphate of ATP to the 4'-position of a tetraacyldisaccharide 1-phosphate intermediate (termed DS-1-P) to form tetraacyldisaccharide 1,4'-bis-phosphate (lipid IVA).</text>
</comment>
<dbReference type="InterPro" id="IPR027417">
    <property type="entry name" value="P-loop_NTPase"/>
</dbReference>
<comment type="similarity">
    <text evidence="13">Belongs to the LpxK family.</text>
</comment>
<proteinExistence type="inferred from homology"/>
<dbReference type="NCBIfam" id="TIGR00682">
    <property type="entry name" value="lpxK"/>
    <property type="match status" value="1"/>
</dbReference>
<evidence type="ECO:0000256" key="5">
    <source>
        <dbReference type="ARBA" id="ARBA00022516"/>
    </source>
</evidence>
<keyword evidence="11 13" id="KW-0443">Lipid metabolism</keyword>
<dbReference type="RefSeq" id="WP_374215775.1">
    <property type="nucleotide sequence ID" value="NZ_OW150024.1"/>
</dbReference>
<evidence type="ECO:0000256" key="4">
    <source>
        <dbReference type="ARBA" id="ARBA00016436"/>
    </source>
</evidence>
<feature type="binding site" evidence="13">
    <location>
        <begin position="57"/>
        <end position="64"/>
    </location>
    <ligand>
        <name>ATP</name>
        <dbReference type="ChEBI" id="CHEBI:30616"/>
    </ligand>
</feature>
<evidence type="ECO:0000256" key="11">
    <source>
        <dbReference type="ARBA" id="ARBA00023098"/>
    </source>
</evidence>
<evidence type="ECO:0000313" key="16">
    <source>
        <dbReference type="Proteomes" id="UP001295463"/>
    </source>
</evidence>
<dbReference type="SUPFAM" id="SSF52540">
    <property type="entry name" value="P-loop containing nucleoside triphosphate hydrolases"/>
    <property type="match status" value="1"/>
</dbReference>
<evidence type="ECO:0000256" key="13">
    <source>
        <dbReference type="HAMAP-Rule" id="MF_00409"/>
    </source>
</evidence>
<evidence type="ECO:0000256" key="9">
    <source>
        <dbReference type="ARBA" id="ARBA00022777"/>
    </source>
</evidence>
<gene>
    <name evidence="13 15" type="primary">lpxK</name>
    <name evidence="15" type="ORF">GEAMG1_0681</name>
</gene>
<dbReference type="EC" id="2.7.1.130" evidence="3 13"/>
<dbReference type="Proteomes" id="UP001295463">
    <property type="component" value="Chromosome"/>
</dbReference>
<comment type="pathway">
    <text evidence="2 13">Glycolipid biosynthesis; lipid IV(A) biosynthesis; lipid IV(A) from (3R)-3-hydroxytetradecanoyl-[acyl-carrier-protein] and UDP-N-acetyl-alpha-D-glucosamine: step 6/6.</text>
</comment>
<dbReference type="PANTHER" id="PTHR42724">
    <property type="entry name" value="TETRAACYLDISACCHARIDE 4'-KINASE"/>
    <property type="match status" value="1"/>
</dbReference>
<keyword evidence="5 13" id="KW-0444">Lipid biosynthesis</keyword>
<evidence type="ECO:0000256" key="12">
    <source>
        <dbReference type="ARBA" id="ARBA00029757"/>
    </source>
</evidence>
<organism evidence="15 16">
    <name type="scientific">Trichlorobacter ammonificans</name>
    <dbReference type="NCBI Taxonomy" id="2916410"/>
    <lineage>
        <taxon>Bacteria</taxon>
        <taxon>Pseudomonadati</taxon>
        <taxon>Thermodesulfobacteriota</taxon>
        <taxon>Desulfuromonadia</taxon>
        <taxon>Geobacterales</taxon>
        <taxon>Geobacteraceae</taxon>
        <taxon>Trichlorobacter</taxon>
    </lineage>
</organism>
<dbReference type="GO" id="GO:0009029">
    <property type="term" value="F:lipid-A 4'-kinase activity"/>
    <property type="evidence" value="ECO:0007669"/>
    <property type="project" value="UniProtKB-EC"/>
</dbReference>
<feature type="transmembrane region" description="Helical" evidence="14">
    <location>
        <begin position="12"/>
        <end position="31"/>
    </location>
</feature>
<keyword evidence="14" id="KW-0472">Membrane</keyword>
<keyword evidence="7 13" id="KW-0808">Transferase</keyword>
<keyword evidence="14" id="KW-1133">Transmembrane helix</keyword>